<accession>A0AAP4BNY8</accession>
<keyword evidence="2" id="KW-0472">Membrane</keyword>
<proteinExistence type="predicted"/>
<dbReference type="Proteomes" id="UP001224412">
    <property type="component" value="Unassembled WGS sequence"/>
</dbReference>
<evidence type="ECO:0000313" key="4">
    <source>
        <dbReference type="EMBL" id="MDK4306541.1"/>
    </source>
</evidence>
<feature type="chain" id="PRO_5042924057" evidence="3">
    <location>
        <begin position="28"/>
        <end position="284"/>
    </location>
</feature>
<dbReference type="InterPro" id="IPR013783">
    <property type="entry name" value="Ig-like_fold"/>
</dbReference>
<dbReference type="GO" id="GO:0005975">
    <property type="term" value="P:carbohydrate metabolic process"/>
    <property type="evidence" value="ECO:0007669"/>
    <property type="project" value="UniProtKB-ARBA"/>
</dbReference>
<evidence type="ECO:0000313" key="5">
    <source>
        <dbReference type="Proteomes" id="UP001224412"/>
    </source>
</evidence>
<dbReference type="AlphaFoldDB" id="A0AAP4BNY8"/>
<evidence type="ECO:0000256" key="3">
    <source>
        <dbReference type="SAM" id="SignalP"/>
    </source>
</evidence>
<evidence type="ECO:0000256" key="1">
    <source>
        <dbReference type="SAM" id="MobiDB-lite"/>
    </source>
</evidence>
<dbReference type="EMBL" id="JASNVH010000004">
    <property type="protein sequence ID" value="MDK4306541.1"/>
    <property type="molecule type" value="Genomic_DNA"/>
</dbReference>
<keyword evidence="2" id="KW-0812">Transmembrane</keyword>
<keyword evidence="3" id="KW-0732">Signal</keyword>
<keyword evidence="2" id="KW-1133">Transmembrane helix</keyword>
<feature type="region of interest" description="Disordered" evidence="1">
    <location>
        <begin position="174"/>
        <end position="245"/>
    </location>
</feature>
<dbReference type="Gene3D" id="2.60.40.10">
    <property type="entry name" value="Immunoglobulins"/>
    <property type="match status" value="1"/>
</dbReference>
<sequence length="284" mass="30253">MTINLRKMIVAVAVAASLGLSAPLADANQRVVSGNDKNLSADSMDAARSQTLNIKKLPRNPHDDPIPGAKPFGGVEGLTFRLSKVNGVDATTEVGREAAKQYTVQRARHEGFSDAREQKTNADGVAEFRGLGPGLYLIEEFSPDDEHDWRLSRPQLVILPLGDVMGENYSYDNVLVTKPDSGTPPTTPPGTPPEEPGTPPSTPEKPGDPETPPSTPGEPGDPLVPDTPDSSGERSDGGDTERPRDGALAVTGANVLWAFAVGIAMIVLGFILMRRKNTENRSRT</sequence>
<name>A0AAP4BNY8_9CORY</name>
<feature type="compositionally biased region" description="Pro residues" evidence="1">
    <location>
        <begin position="185"/>
        <end position="216"/>
    </location>
</feature>
<organism evidence="4 5">
    <name type="scientific">Corynebacterium pseudodiphtheriticum</name>
    <dbReference type="NCBI Taxonomy" id="37637"/>
    <lineage>
        <taxon>Bacteria</taxon>
        <taxon>Bacillati</taxon>
        <taxon>Actinomycetota</taxon>
        <taxon>Actinomycetes</taxon>
        <taxon>Mycobacteriales</taxon>
        <taxon>Corynebacteriaceae</taxon>
        <taxon>Corynebacterium</taxon>
    </lineage>
</organism>
<gene>
    <name evidence="4" type="ORF">QPX42_03100</name>
</gene>
<feature type="signal peptide" evidence="3">
    <location>
        <begin position="1"/>
        <end position="27"/>
    </location>
</feature>
<comment type="caution">
    <text evidence="4">The sequence shown here is derived from an EMBL/GenBank/DDBJ whole genome shotgun (WGS) entry which is preliminary data.</text>
</comment>
<dbReference type="RefSeq" id="WP_272696672.1">
    <property type="nucleotide sequence ID" value="NZ_JAQPSP010000001.1"/>
</dbReference>
<feature type="transmembrane region" description="Helical" evidence="2">
    <location>
        <begin position="255"/>
        <end position="273"/>
    </location>
</feature>
<feature type="compositionally biased region" description="Basic and acidic residues" evidence="1">
    <location>
        <begin position="231"/>
        <end position="245"/>
    </location>
</feature>
<dbReference type="NCBIfam" id="TIGR01167">
    <property type="entry name" value="LPXTG_anchor"/>
    <property type="match status" value="1"/>
</dbReference>
<reference evidence="4" key="1">
    <citation type="submission" date="2023-05" db="EMBL/GenBank/DDBJ databases">
        <title>Metabolic capabilities are highly conserved among human nasal-associated Corynebacterium species in pangenomic analyses.</title>
        <authorList>
            <person name="Tran T.H."/>
            <person name="Roberts A.Q."/>
            <person name="Escapa I.F."/>
            <person name="Gao W."/>
            <person name="Conlan S."/>
            <person name="Kong H."/>
            <person name="Segre J.A."/>
            <person name="Kelly M.S."/>
            <person name="Lemon K.P."/>
        </authorList>
    </citation>
    <scope>NUCLEOTIDE SEQUENCE</scope>
    <source>
        <strain evidence="4">KPL2773</strain>
    </source>
</reference>
<evidence type="ECO:0000256" key="2">
    <source>
        <dbReference type="SAM" id="Phobius"/>
    </source>
</evidence>
<protein>
    <submittedName>
        <fullName evidence="4">LPXTG cell wall anchor domain-containing protein</fullName>
    </submittedName>
</protein>